<comment type="caution">
    <text evidence="2">The sequence shown here is derived from an EMBL/GenBank/DDBJ whole genome shotgun (WGS) entry which is preliminary data.</text>
</comment>
<organism evidence="2 3">
    <name type="scientific">Saitozyma podzolica</name>
    <dbReference type="NCBI Taxonomy" id="1890683"/>
    <lineage>
        <taxon>Eukaryota</taxon>
        <taxon>Fungi</taxon>
        <taxon>Dikarya</taxon>
        <taxon>Basidiomycota</taxon>
        <taxon>Agaricomycotina</taxon>
        <taxon>Tremellomycetes</taxon>
        <taxon>Tremellales</taxon>
        <taxon>Trimorphomycetaceae</taxon>
        <taxon>Saitozyma</taxon>
    </lineage>
</organism>
<sequence length="201" mass="22473">MARRTGHRTRNTPSPRDAAPSRVEPVVRETSVSSWVSERRAQHHELKSLKFDIDASCVNVLLYGLAPRFSSHVDGVWTQSETPTIDSVCDPILGIDAGDRYRRHIPSSTPSFHSSALAAHLDAAVDSFYVLLARSGKRFSEAYPCGCCGNITLWENDCPRRRPEFRKDKGDRSTKWETAAAAFASEYVTHYPQGDTVEHLL</sequence>
<feature type="region of interest" description="Disordered" evidence="1">
    <location>
        <begin position="1"/>
        <end position="25"/>
    </location>
</feature>
<dbReference type="EMBL" id="RSCD01000012">
    <property type="protein sequence ID" value="RSH89759.1"/>
    <property type="molecule type" value="Genomic_DNA"/>
</dbReference>
<evidence type="ECO:0000313" key="2">
    <source>
        <dbReference type="EMBL" id="RSH89759.1"/>
    </source>
</evidence>
<dbReference type="Proteomes" id="UP000279259">
    <property type="component" value="Unassembled WGS sequence"/>
</dbReference>
<dbReference type="OrthoDB" id="2584995at2759"/>
<feature type="compositionally biased region" description="Basic residues" evidence="1">
    <location>
        <begin position="1"/>
        <end position="10"/>
    </location>
</feature>
<dbReference type="AlphaFoldDB" id="A0A427YEZ7"/>
<gene>
    <name evidence="2" type="ORF">EHS25_001745</name>
</gene>
<proteinExistence type="predicted"/>
<evidence type="ECO:0000313" key="3">
    <source>
        <dbReference type="Proteomes" id="UP000279259"/>
    </source>
</evidence>
<name>A0A427YEZ7_9TREE</name>
<reference evidence="2 3" key="1">
    <citation type="submission" date="2018-11" db="EMBL/GenBank/DDBJ databases">
        <title>Genome sequence of Saitozyma podzolica DSM 27192.</title>
        <authorList>
            <person name="Aliyu H."/>
            <person name="Gorte O."/>
            <person name="Ochsenreither K."/>
        </authorList>
    </citation>
    <scope>NUCLEOTIDE SEQUENCE [LARGE SCALE GENOMIC DNA]</scope>
    <source>
        <strain evidence="2 3">DSM 27192</strain>
    </source>
</reference>
<protein>
    <submittedName>
        <fullName evidence="2">Uncharacterized protein</fullName>
    </submittedName>
</protein>
<keyword evidence="3" id="KW-1185">Reference proteome</keyword>
<evidence type="ECO:0000256" key="1">
    <source>
        <dbReference type="SAM" id="MobiDB-lite"/>
    </source>
</evidence>
<accession>A0A427YEZ7</accession>